<sequence length="121" mass="12476">LSSAAGREITLPEGSRRPPPTRSHWNSRPLSGPRGAFCSLGGNALAPGPAATPPQRRRGLFFWGIYSSETTTGTSSNSSQSTSNSGFAPNPTNATTKAAGGALQSTASLFVVSLSLLHLYS</sequence>
<protein>
    <submittedName>
        <fullName evidence="2">CD24 isoform 4</fullName>
    </submittedName>
</protein>
<organism evidence="2 3">
    <name type="scientific">Pan troglodytes</name>
    <name type="common">Chimpanzee</name>
    <dbReference type="NCBI Taxonomy" id="9598"/>
    <lineage>
        <taxon>Eukaryota</taxon>
        <taxon>Metazoa</taxon>
        <taxon>Chordata</taxon>
        <taxon>Craniata</taxon>
        <taxon>Vertebrata</taxon>
        <taxon>Euteleostomi</taxon>
        <taxon>Mammalia</taxon>
        <taxon>Eutheria</taxon>
        <taxon>Euarchontoglires</taxon>
        <taxon>Primates</taxon>
        <taxon>Haplorrhini</taxon>
        <taxon>Catarrhini</taxon>
        <taxon>Hominidae</taxon>
        <taxon>Pan</taxon>
    </lineage>
</organism>
<comment type="caution">
    <text evidence="2">The sequence shown here is derived from an EMBL/GenBank/DDBJ whole genome shotgun (WGS) entry which is preliminary data.</text>
</comment>
<gene>
    <name evidence="2" type="ORF">CK820_G0000613</name>
</gene>
<evidence type="ECO:0000313" key="2">
    <source>
        <dbReference type="EMBL" id="PNI87752.1"/>
    </source>
</evidence>
<feature type="region of interest" description="Disordered" evidence="1">
    <location>
        <begin position="70"/>
        <end position="100"/>
    </location>
</feature>
<feature type="region of interest" description="Disordered" evidence="1">
    <location>
        <begin position="1"/>
        <end position="34"/>
    </location>
</feature>
<evidence type="ECO:0000313" key="3">
    <source>
        <dbReference type="Proteomes" id="UP000236370"/>
    </source>
</evidence>
<evidence type="ECO:0000256" key="1">
    <source>
        <dbReference type="SAM" id="MobiDB-lite"/>
    </source>
</evidence>
<proteinExistence type="predicted"/>
<name>A0A2J8PUP6_PANTR</name>
<accession>A0A2J8PUP6</accession>
<dbReference type="Pfam" id="PF14984">
    <property type="entry name" value="CD24"/>
    <property type="match status" value="1"/>
</dbReference>
<dbReference type="InterPro" id="IPR028029">
    <property type="entry name" value="CD24"/>
</dbReference>
<feature type="non-terminal residue" evidence="2">
    <location>
        <position position="1"/>
    </location>
</feature>
<dbReference type="Proteomes" id="UP000236370">
    <property type="component" value="Unassembled WGS sequence"/>
</dbReference>
<dbReference type="PANTHER" id="PTHR16676">
    <property type="entry name" value="SIGNAL TRANSDUCER CD24"/>
    <property type="match status" value="1"/>
</dbReference>
<reference evidence="2 3" key="1">
    <citation type="submission" date="2017-12" db="EMBL/GenBank/DDBJ databases">
        <title>High-resolution comparative analysis of great ape genomes.</title>
        <authorList>
            <person name="Pollen A."/>
            <person name="Hastie A."/>
            <person name="Hormozdiari F."/>
            <person name="Dougherty M."/>
            <person name="Liu R."/>
            <person name="Chaisson M."/>
            <person name="Hoppe E."/>
            <person name="Hill C."/>
            <person name="Pang A."/>
            <person name="Hillier L."/>
            <person name="Baker C."/>
            <person name="Armstrong J."/>
            <person name="Shendure J."/>
            <person name="Paten B."/>
            <person name="Wilson R."/>
            <person name="Chao H."/>
            <person name="Schneider V."/>
            <person name="Ventura M."/>
            <person name="Kronenberg Z."/>
            <person name="Murali S."/>
            <person name="Gordon D."/>
            <person name="Cantsilieris S."/>
            <person name="Munson K."/>
            <person name="Nelson B."/>
            <person name="Raja A."/>
            <person name="Underwood J."/>
            <person name="Diekhans M."/>
            <person name="Fiddes I."/>
            <person name="Haussler D."/>
            <person name="Eichler E."/>
        </authorList>
    </citation>
    <scope>NUCLEOTIDE SEQUENCE [LARGE SCALE GENOMIC DNA]</scope>
    <source>
        <strain evidence="2">Yerkes chimp pedigree #C0471</strain>
    </source>
</reference>
<dbReference type="GO" id="GO:0007155">
    <property type="term" value="P:cell adhesion"/>
    <property type="evidence" value="ECO:0007669"/>
    <property type="project" value="InterPro"/>
</dbReference>
<dbReference type="PANTHER" id="PTHR16676:SF0">
    <property type="entry name" value="SIGNAL TRANSDUCER CD24"/>
    <property type="match status" value="1"/>
</dbReference>
<dbReference type="EMBL" id="NBAG03000210">
    <property type="protein sequence ID" value="PNI87752.1"/>
    <property type="molecule type" value="Genomic_DNA"/>
</dbReference>
<dbReference type="AlphaFoldDB" id="A0A2J8PUP6"/>